<reference evidence="2 3" key="1">
    <citation type="submission" date="2024-02" db="EMBL/GenBank/DDBJ databases">
        <title>De novo assembly and annotation of 12 fungi associated with fruit tree decline syndrome in Ontario, Canada.</title>
        <authorList>
            <person name="Sulman M."/>
            <person name="Ellouze W."/>
            <person name="Ilyukhin E."/>
        </authorList>
    </citation>
    <scope>NUCLEOTIDE SEQUENCE [LARGE SCALE GENOMIC DNA]</scope>
    <source>
        <strain evidence="2 3">M1-105</strain>
    </source>
</reference>
<dbReference type="PANTHER" id="PTHR42085">
    <property type="entry name" value="F-BOX DOMAIN-CONTAINING PROTEIN"/>
    <property type="match status" value="1"/>
</dbReference>
<protein>
    <submittedName>
        <fullName evidence="2">Uncharacterized protein</fullName>
    </submittedName>
</protein>
<evidence type="ECO:0000256" key="1">
    <source>
        <dbReference type="SAM" id="MobiDB-lite"/>
    </source>
</evidence>
<dbReference type="Proteomes" id="UP001521116">
    <property type="component" value="Unassembled WGS sequence"/>
</dbReference>
<dbReference type="EMBL" id="JAJVDC020000007">
    <property type="protein sequence ID" value="KAL1636275.1"/>
    <property type="molecule type" value="Genomic_DNA"/>
</dbReference>
<accession>A0ABR3T9R6</accession>
<keyword evidence="3" id="KW-1185">Reference proteome</keyword>
<proteinExistence type="predicted"/>
<gene>
    <name evidence="2" type="ORF">SLS56_001255</name>
</gene>
<dbReference type="PANTHER" id="PTHR42085:SF2">
    <property type="entry name" value="F-BOX DOMAIN-CONTAINING PROTEIN"/>
    <property type="match status" value="1"/>
</dbReference>
<feature type="compositionally biased region" description="Acidic residues" evidence="1">
    <location>
        <begin position="46"/>
        <end position="58"/>
    </location>
</feature>
<evidence type="ECO:0000313" key="2">
    <source>
        <dbReference type="EMBL" id="KAL1636275.1"/>
    </source>
</evidence>
<feature type="region of interest" description="Disordered" evidence="1">
    <location>
        <begin position="1"/>
        <end position="60"/>
    </location>
</feature>
<dbReference type="InterPro" id="IPR038883">
    <property type="entry name" value="AN11006-like"/>
</dbReference>
<feature type="compositionally biased region" description="Low complexity" evidence="1">
    <location>
        <begin position="13"/>
        <end position="27"/>
    </location>
</feature>
<evidence type="ECO:0000313" key="3">
    <source>
        <dbReference type="Proteomes" id="UP001521116"/>
    </source>
</evidence>
<feature type="compositionally biased region" description="Pro residues" evidence="1">
    <location>
        <begin position="33"/>
        <end position="44"/>
    </location>
</feature>
<sequence length="304" mass="34147">MAKRHAALARAPTEAYSSTTTTLATRTGKGKAPPKPARRPPPPQTYDDDIDDDDEDYSSTDTEAAPFAFFALPAEIRLRVYELLLAVPGVIDLDPTNYIKIRRRTLPLFLTSRRMHEEAYRVFYGANTFRLFPLHGRFFHTKKPLLARLPPRYRRSLTRLELRLGPGWQGPLPQCWDLSAEGAARLGLADCGGVRALQVFVECDPASDDVFRGFRRNGDDFFTLFCGALLRRLLLAAPAVAEVQFDGFPSVKRDCPLMTELLREVRAHGSRVAYGPERGWADQVAELEMGVARLHLWAGRYASV</sequence>
<comment type="caution">
    <text evidence="2">The sequence shown here is derived from an EMBL/GenBank/DDBJ whole genome shotgun (WGS) entry which is preliminary data.</text>
</comment>
<organism evidence="2 3">
    <name type="scientific">Neofusicoccum ribis</name>
    <dbReference type="NCBI Taxonomy" id="45134"/>
    <lineage>
        <taxon>Eukaryota</taxon>
        <taxon>Fungi</taxon>
        <taxon>Dikarya</taxon>
        <taxon>Ascomycota</taxon>
        <taxon>Pezizomycotina</taxon>
        <taxon>Dothideomycetes</taxon>
        <taxon>Dothideomycetes incertae sedis</taxon>
        <taxon>Botryosphaeriales</taxon>
        <taxon>Botryosphaeriaceae</taxon>
        <taxon>Neofusicoccum</taxon>
    </lineage>
</organism>
<name>A0ABR3T9R6_9PEZI</name>